<dbReference type="PANTHER" id="PTHR30005">
    <property type="entry name" value="EXOPOLYPHOSPHATASE"/>
    <property type="match status" value="1"/>
</dbReference>
<dbReference type="SUPFAM" id="SSF53067">
    <property type="entry name" value="Actin-like ATPase domain"/>
    <property type="match status" value="2"/>
</dbReference>
<dbReference type="InterPro" id="IPR050273">
    <property type="entry name" value="GppA/Ppx_hydrolase"/>
</dbReference>
<keyword evidence="3" id="KW-1185">Reference proteome</keyword>
<dbReference type="EMBL" id="BAABJZ010000090">
    <property type="protein sequence ID" value="GAA4893115.1"/>
    <property type="molecule type" value="Genomic_DNA"/>
</dbReference>
<accession>A0ABP9F3S2</accession>
<dbReference type="Gene3D" id="3.30.420.150">
    <property type="entry name" value="Exopolyphosphatase. Domain 2"/>
    <property type="match status" value="1"/>
</dbReference>
<dbReference type="InterPro" id="IPR043129">
    <property type="entry name" value="ATPase_NBD"/>
</dbReference>
<evidence type="ECO:0000313" key="2">
    <source>
        <dbReference type="EMBL" id="GAA4893115.1"/>
    </source>
</evidence>
<feature type="domain" description="Ppx/GppA phosphatase N-terminal" evidence="1">
    <location>
        <begin position="42"/>
        <end position="307"/>
    </location>
</feature>
<dbReference type="Gene3D" id="3.30.420.40">
    <property type="match status" value="1"/>
</dbReference>
<reference evidence="3" key="1">
    <citation type="journal article" date="2019" name="Int. J. Syst. Evol. Microbiol.">
        <title>The Global Catalogue of Microorganisms (GCM) 10K type strain sequencing project: providing services to taxonomists for standard genome sequencing and annotation.</title>
        <authorList>
            <consortium name="The Broad Institute Genomics Platform"/>
            <consortium name="The Broad Institute Genome Sequencing Center for Infectious Disease"/>
            <person name="Wu L."/>
            <person name="Ma J."/>
        </authorList>
    </citation>
    <scope>NUCLEOTIDE SEQUENCE [LARGE SCALE GENOMIC DNA]</scope>
    <source>
        <strain evidence="3">JCM 18401</strain>
    </source>
</reference>
<dbReference type="Pfam" id="PF02541">
    <property type="entry name" value="Ppx-GppA"/>
    <property type="match status" value="1"/>
</dbReference>
<organism evidence="2 3">
    <name type="scientific">Ferrimonas pelagia</name>
    <dbReference type="NCBI Taxonomy" id="1177826"/>
    <lineage>
        <taxon>Bacteria</taxon>
        <taxon>Pseudomonadati</taxon>
        <taxon>Pseudomonadota</taxon>
        <taxon>Gammaproteobacteria</taxon>
        <taxon>Alteromonadales</taxon>
        <taxon>Ferrimonadaceae</taxon>
        <taxon>Ferrimonas</taxon>
    </lineage>
</organism>
<gene>
    <name evidence="2" type="ORF">GCM10023333_27910</name>
</gene>
<proteinExistence type="predicted"/>
<name>A0ABP9F3S2_9GAMM</name>
<sequence length="319" mass="33608">MAGARAATVNSARTQRGGPLLAAITLGSNSFNMLLARPGQPLPQVIAKHKRKVRLAQGLLPDAPLAPEAAAAGRDCLRWFGQLLAQYQPKHVAVYATAALRQASDGAAFCAQAEPLLGYPIQIISGDSEAAYIYQGMRATTDVAGSALVLDIGGASTELVIGDEHIRFKHSLALGAVLYTQEYFAGAITAQGFVQAHQAVARALDPLRVEMEGHDWQTALGISGTFRSLFELADNRGLALTRLTPAFLAEIQQELIGCGHAQLDGLVEERVPTFAAGVAILAALMAELGIAELHPAGGALREGVLVELDQCARRSQSLS</sequence>
<protein>
    <submittedName>
        <fullName evidence="2">Exopolyphosphatase</fullName>
    </submittedName>
</protein>
<dbReference type="InterPro" id="IPR003695">
    <property type="entry name" value="Ppx_GppA_N"/>
</dbReference>
<dbReference type="PANTHER" id="PTHR30005:SF0">
    <property type="entry name" value="RETROGRADE REGULATION PROTEIN 2"/>
    <property type="match status" value="1"/>
</dbReference>
<comment type="caution">
    <text evidence="2">The sequence shown here is derived from an EMBL/GenBank/DDBJ whole genome shotgun (WGS) entry which is preliminary data.</text>
</comment>
<dbReference type="RefSeq" id="WP_345336037.1">
    <property type="nucleotide sequence ID" value="NZ_BAABJZ010000090.1"/>
</dbReference>
<dbReference type="Proteomes" id="UP001499988">
    <property type="component" value="Unassembled WGS sequence"/>
</dbReference>
<evidence type="ECO:0000313" key="3">
    <source>
        <dbReference type="Proteomes" id="UP001499988"/>
    </source>
</evidence>
<evidence type="ECO:0000259" key="1">
    <source>
        <dbReference type="Pfam" id="PF02541"/>
    </source>
</evidence>
<dbReference type="CDD" id="cd24053">
    <property type="entry name" value="ASKHA_NBD_EcPPX-GppA-like"/>
    <property type="match status" value="1"/>
</dbReference>